<reference evidence="2" key="1">
    <citation type="journal article" date="2023" name="Nat. Plants">
        <title>Single-cell RNA sequencing provides a high-resolution roadmap for understanding the multicellular compartmentation of specialized metabolism.</title>
        <authorList>
            <person name="Sun S."/>
            <person name="Shen X."/>
            <person name="Li Y."/>
            <person name="Li Y."/>
            <person name="Wang S."/>
            <person name="Li R."/>
            <person name="Zhang H."/>
            <person name="Shen G."/>
            <person name="Guo B."/>
            <person name="Wei J."/>
            <person name="Xu J."/>
            <person name="St-Pierre B."/>
            <person name="Chen S."/>
            <person name="Sun C."/>
        </authorList>
    </citation>
    <scope>NUCLEOTIDE SEQUENCE [LARGE SCALE GENOMIC DNA]</scope>
</reference>
<protein>
    <submittedName>
        <fullName evidence="1">Uncharacterized protein</fullName>
    </submittedName>
</protein>
<dbReference type="Proteomes" id="UP001060085">
    <property type="component" value="Linkage Group LG01"/>
</dbReference>
<accession>A0ACC0CF69</accession>
<dbReference type="EMBL" id="CM044701">
    <property type="protein sequence ID" value="KAI5683535.1"/>
    <property type="molecule type" value="Genomic_DNA"/>
</dbReference>
<organism evidence="1 2">
    <name type="scientific">Catharanthus roseus</name>
    <name type="common">Madagascar periwinkle</name>
    <name type="synonym">Vinca rosea</name>
    <dbReference type="NCBI Taxonomy" id="4058"/>
    <lineage>
        <taxon>Eukaryota</taxon>
        <taxon>Viridiplantae</taxon>
        <taxon>Streptophyta</taxon>
        <taxon>Embryophyta</taxon>
        <taxon>Tracheophyta</taxon>
        <taxon>Spermatophyta</taxon>
        <taxon>Magnoliopsida</taxon>
        <taxon>eudicotyledons</taxon>
        <taxon>Gunneridae</taxon>
        <taxon>Pentapetalae</taxon>
        <taxon>asterids</taxon>
        <taxon>lamiids</taxon>
        <taxon>Gentianales</taxon>
        <taxon>Apocynaceae</taxon>
        <taxon>Rauvolfioideae</taxon>
        <taxon>Vinceae</taxon>
        <taxon>Catharanthinae</taxon>
        <taxon>Catharanthus</taxon>
    </lineage>
</organism>
<gene>
    <name evidence="1" type="ORF">M9H77_04763</name>
</gene>
<evidence type="ECO:0000313" key="1">
    <source>
        <dbReference type="EMBL" id="KAI5683535.1"/>
    </source>
</evidence>
<name>A0ACC0CF69_CATRO</name>
<sequence length="249" mass="28480">MKNQNFTSLQTLRVMACNNFELFPAGGLSAPNLTSIFLFDLKLKSLPEKMHTLLPSLRQLFLWNCPEIECFPEGGLPSSLEDRTIDLCQTLWRSCRREWGLQRLPSLTHFELSGTDEEETLLPDDFLLPSTLRSLRLASHKDLKMLNFELLQRITCLESLEIEHCPLLHSLPEEGLPESLSRLIIDSCPLLKQRLEFEKGEDWHKVVHIHHIEVDGYSAPYLLQNLLVALLTVSTVSNKGILLGNFIHL</sequence>
<evidence type="ECO:0000313" key="2">
    <source>
        <dbReference type="Proteomes" id="UP001060085"/>
    </source>
</evidence>
<keyword evidence="2" id="KW-1185">Reference proteome</keyword>
<proteinExistence type="predicted"/>
<comment type="caution">
    <text evidence="1">The sequence shown here is derived from an EMBL/GenBank/DDBJ whole genome shotgun (WGS) entry which is preliminary data.</text>
</comment>